<protein>
    <submittedName>
        <fullName evidence="1">Uncharacterized protein</fullName>
    </submittedName>
</protein>
<sequence length="72" mass="8069">MAATNKKAEPAQNRNITIEEWRMAHKVPMAIHCGLCARKGWKPGKAVPEEEYIQAEKEFLEGGAKYVTGRKA</sequence>
<dbReference type="EMBL" id="QVLU01000011">
    <property type="protein sequence ID" value="RGE71245.1"/>
    <property type="molecule type" value="Genomic_DNA"/>
</dbReference>
<dbReference type="AlphaFoldDB" id="A0A3E3IW06"/>
<dbReference type="Proteomes" id="UP000261166">
    <property type="component" value="Unassembled WGS sequence"/>
</dbReference>
<evidence type="ECO:0000313" key="2">
    <source>
        <dbReference type="Proteomes" id="UP000261166"/>
    </source>
</evidence>
<accession>A0A3E3IW06</accession>
<proteinExistence type="predicted"/>
<dbReference type="OrthoDB" id="2062918at2"/>
<evidence type="ECO:0000313" key="1">
    <source>
        <dbReference type="EMBL" id="RGE71245.1"/>
    </source>
</evidence>
<reference evidence="1 2" key="1">
    <citation type="submission" date="2018-08" db="EMBL/GenBank/DDBJ databases">
        <title>A genome reference for cultivated species of the human gut microbiota.</title>
        <authorList>
            <person name="Zou Y."/>
            <person name="Xue W."/>
            <person name="Luo G."/>
        </authorList>
    </citation>
    <scope>NUCLEOTIDE SEQUENCE [LARGE SCALE GENOMIC DNA]</scope>
    <source>
        <strain evidence="1 2">AF26-4BH</strain>
    </source>
</reference>
<gene>
    <name evidence="1" type="ORF">DWY69_13720</name>
</gene>
<comment type="caution">
    <text evidence="1">The sequence shown here is derived from an EMBL/GenBank/DDBJ whole genome shotgun (WGS) entry which is preliminary data.</text>
</comment>
<organism evidence="1 2">
    <name type="scientific">Eisenbergiella massiliensis</name>
    <dbReference type="NCBI Taxonomy" id="1720294"/>
    <lineage>
        <taxon>Bacteria</taxon>
        <taxon>Bacillati</taxon>
        <taxon>Bacillota</taxon>
        <taxon>Clostridia</taxon>
        <taxon>Lachnospirales</taxon>
        <taxon>Lachnospiraceae</taxon>
        <taxon>Eisenbergiella</taxon>
    </lineage>
</organism>
<dbReference type="RefSeq" id="WP_025489954.1">
    <property type="nucleotide sequence ID" value="NZ_CALBAU010000135.1"/>
</dbReference>
<name>A0A3E3IW06_9FIRM</name>